<reference evidence="3" key="1">
    <citation type="submission" date="2022-08" db="EMBL/GenBank/DDBJ databases">
        <title>Nisaea acidiphila sp. nov., isolated from a marine algal debris and emended description of the genus Nisaea Urios et al. 2008.</title>
        <authorList>
            <person name="Kwon K."/>
        </authorList>
    </citation>
    <scope>NUCLEOTIDE SEQUENCE</scope>
    <source>
        <strain evidence="3">MEBiC11861</strain>
    </source>
</reference>
<dbReference type="PANTHER" id="PTHR45947:SF3">
    <property type="entry name" value="SULFOQUINOVOSYL TRANSFERASE SQD2"/>
    <property type="match status" value="1"/>
</dbReference>
<keyword evidence="4" id="KW-1185">Reference proteome</keyword>
<dbReference type="GO" id="GO:0016757">
    <property type="term" value="F:glycosyltransferase activity"/>
    <property type="evidence" value="ECO:0007669"/>
    <property type="project" value="InterPro"/>
</dbReference>
<dbReference type="PANTHER" id="PTHR45947">
    <property type="entry name" value="SULFOQUINOVOSYL TRANSFERASE SQD2"/>
    <property type="match status" value="1"/>
</dbReference>
<feature type="domain" description="Glycosyl transferase family 1" evidence="1">
    <location>
        <begin position="172"/>
        <end position="298"/>
    </location>
</feature>
<feature type="domain" description="Glycosyltransferase subfamily 4-like N-terminal" evidence="2">
    <location>
        <begin position="14"/>
        <end position="165"/>
    </location>
</feature>
<dbReference type="EMBL" id="CP102480">
    <property type="protein sequence ID" value="UUX48240.1"/>
    <property type="molecule type" value="Genomic_DNA"/>
</dbReference>
<dbReference type="Pfam" id="PF00534">
    <property type="entry name" value="Glycos_transf_1"/>
    <property type="match status" value="1"/>
</dbReference>
<dbReference type="InterPro" id="IPR001296">
    <property type="entry name" value="Glyco_trans_1"/>
</dbReference>
<dbReference type="Gene3D" id="3.40.50.2000">
    <property type="entry name" value="Glycogen Phosphorylase B"/>
    <property type="match status" value="2"/>
</dbReference>
<organism evidence="3 4">
    <name type="scientific">Nisaea acidiphila</name>
    <dbReference type="NCBI Taxonomy" id="1862145"/>
    <lineage>
        <taxon>Bacteria</taxon>
        <taxon>Pseudomonadati</taxon>
        <taxon>Pseudomonadota</taxon>
        <taxon>Alphaproteobacteria</taxon>
        <taxon>Rhodospirillales</taxon>
        <taxon>Thalassobaculaceae</taxon>
        <taxon>Nisaea</taxon>
    </lineage>
</organism>
<dbReference type="CDD" id="cd03814">
    <property type="entry name" value="GT4-like"/>
    <property type="match status" value="1"/>
</dbReference>
<accession>A0A9J7AL86</accession>
<evidence type="ECO:0000313" key="3">
    <source>
        <dbReference type="EMBL" id="UUX48240.1"/>
    </source>
</evidence>
<protein>
    <submittedName>
        <fullName evidence="3">Glycosyltransferase family 1 protein</fullName>
    </submittedName>
</protein>
<dbReference type="Pfam" id="PF13439">
    <property type="entry name" value="Glyco_transf_4"/>
    <property type="match status" value="1"/>
</dbReference>
<dbReference type="AlphaFoldDB" id="A0A9J7AL86"/>
<dbReference type="InterPro" id="IPR050194">
    <property type="entry name" value="Glycosyltransferase_grp1"/>
</dbReference>
<evidence type="ECO:0000313" key="4">
    <source>
        <dbReference type="Proteomes" id="UP001060336"/>
    </source>
</evidence>
<name>A0A9J7AL86_9PROT</name>
<dbReference type="InterPro" id="IPR028098">
    <property type="entry name" value="Glyco_trans_4-like_N"/>
</dbReference>
<evidence type="ECO:0000259" key="2">
    <source>
        <dbReference type="Pfam" id="PF13439"/>
    </source>
</evidence>
<sequence>MKILLVSDAWFPQVNGVVRTLNTVIGELREMGHEVETITPDQFKTVPCPTYPEIRLACWPFFRVPAMIEAARPDAIHIATEGPLGMTARRYCVRNKLPFTTAYHTRFPEYVQPRLGVPVAWTYKVMRHFHGKSAGVMVATKSIRADLEARGFDNIKDWSRGVDTELFRPQAKDAIDAKRPVFMFVGRVAVEKNLPAFLELDLPGSKVVVGDGPDMDMLKKKFPETIFVGAKKGEELARHYAAADVFVFPSRTDTFGLVMLEALASGVPVAAFPVPGPLDVIASDKVGVLSEDLRDAALKALELKPEDCRAYALGFSWRACAEQFFGNLAPFDSDAAFGRFDTRGSRAA</sequence>
<evidence type="ECO:0000259" key="1">
    <source>
        <dbReference type="Pfam" id="PF00534"/>
    </source>
</evidence>
<dbReference type="Proteomes" id="UP001060336">
    <property type="component" value="Chromosome"/>
</dbReference>
<dbReference type="RefSeq" id="WP_257766748.1">
    <property type="nucleotide sequence ID" value="NZ_CP102480.1"/>
</dbReference>
<dbReference type="SUPFAM" id="SSF53756">
    <property type="entry name" value="UDP-Glycosyltransferase/glycogen phosphorylase"/>
    <property type="match status" value="1"/>
</dbReference>
<dbReference type="KEGG" id="naci:NUH88_12525"/>
<proteinExistence type="predicted"/>
<gene>
    <name evidence="3" type="ORF">NUH88_12525</name>
</gene>